<gene>
    <name evidence="2" type="ORF">Z955_04810</name>
</gene>
<dbReference type="Proteomes" id="UP000030014">
    <property type="component" value="Unassembled WGS sequence"/>
</dbReference>
<proteinExistence type="predicted"/>
<accession>A0A0A0IIF6</accession>
<dbReference type="Gene3D" id="3.40.630.30">
    <property type="match status" value="1"/>
</dbReference>
<protein>
    <submittedName>
        <fullName evidence="2">GNAT family acetyltransferase</fullName>
    </submittedName>
</protein>
<evidence type="ECO:0000259" key="1">
    <source>
        <dbReference type="PROSITE" id="PS51186"/>
    </source>
</evidence>
<dbReference type="PANTHER" id="PTHR43792:SF1">
    <property type="entry name" value="N-ACETYLTRANSFERASE DOMAIN-CONTAINING PROTEIN"/>
    <property type="match status" value="1"/>
</dbReference>
<dbReference type="RefSeq" id="WP_039259306.1">
    <property type="nucleotide sequence ID" value="NZ_JDRY01000025.1"/>
</dbReference>
<comment type="caution">
    <text evidence="2">The sequence shown here is derived from an EMBL/GenBank/DDBJ whole genome shotgun (WGS) entry which is preliminary data.</text>
</comment>
<organism evidence="2 3">
    <name type="scientific">Clostridium botulinum C/D str. DC5</name>
    <dbReference type="NCBI Taxonomy" id="1443128"/>
    <lineage>
        <taxon>Bacteria</taxon>
        <taxon>Bacillati</taxon>
        <taxon>Bacillota</taxon>
        <taxon>Clostridia</taxon>
        <taxon>Eubacteriales</taxon>
        <taxon>Clostridiaceae</taxon>
        <taxon>Clostridium</taxon>
    </lineage>
</organism>
<dbReference type="SUPFAM" id="SSF55729">
    <property type="entry name" value="Acyl-CoA N-acyltransferases (Nat)"/>
    <property type="match status" value="1"/>
</dbReference>
<name>A0A0A0IIF6_CLOBO</name>
<dbReference type="EMBL" id="JDRY01000025">
    <property type="protein sequence ID" value="KGN00047.1"/>
    <property type="molecule type" value="Genomic_DNA"/>
</dbReference>
<dbReference type="Pfam" id="PF13302">
    <property type="entry name" value="Acetyltransf_3"/>
    <property type="match status" value="1"/>
</dbReference>
<sequence>MINNKGTITLETERLILRRFRENDAIGMYENWASDSQVTKYLSWQTHNSIKESRGIIGSWIKDYHKKEFYQWVIQLKDNNKVIGSISLFNVDNHNENCELGYCISRLFWNKGIVTEATSAVLGFAFENVGFKRITACHDINNPASGRVMEKCGLKYEGTLRKIIKNNKGELKDHKYYSILMEDYFNKNEESICE</sequence>
<evidence type="ECO:0000313" key="2">
    <source>
        <dbReference type="EMBL" id="KGN00047.1"/>
    </source>
</evidence>
<dbReference type="InterPro" id="IPR016181">
    <property type="entry name" value="Acyl_CoA_acyltransferase"/>
</dbReference>
<evidence type="ECO:0000313" key="3">
    <source>
        <dbReference type="Proteomes" id="UP000030014"/>
    </source>
</evidence>
<dbReference type="PROSITE" id="PS51186">
    <property type="entry name" value="GNAT"/>
    <property type="match status" value="1"/>
</dbReference>
<keyword evidence="2" id="KW-0808">Transferase</keyword>
<dbReference type="AlphaFoldDB" id="A0A0A0IIF6"/>
<dbReference type="InterPro" id="IPR051531">
    <property type="entry name" value="N-acetyltransferase"/>
</dbReference>
<dbReference type="GO" id="GO:0016747">
    <property type="term" value="F:acyltransferase activity, transferring groups other than amino-acyl groups"/>
    <property type="evidence" value="ECO:0007669"/>
    <property type="project" value="InterPro"/>
</dbReference>
<dbReference type="PANTHER" id="PTHR43792">
    <property type="entry name" value="GNAT FAMILY, PUTATIVE (AFU_ORTHOLOGUE AFUA_3G00765)-RELATED-RELATED"/>
    <property type="match status" value="1"/>
</dbReference>
<reference evidence="2 3" key="1">
    <citation type="submission" date="2014-01" db="EMBL/GenBank/DDBJ databases">
        <title>Plasmidome dynamics in the species complex Clostridium novyi sensu lato converts strains of independent lineages into distinctly different pathogens.</title>
        <authorList>
            <person name="Skarin H."/>
            <person name="Segerman B."/>
        </authorList>
    </citation>
    <scope>NUCLEOTIDE SEQUENCE [LARGE SCALE GENOMIC DNA]</scope>
    <source>
        <strain evidence="2 3">DC5</strain>
    </source>
</reference>
<feature type="domain" description="N-acetyltransferase" evidence="1">
    <location>
        <begin position="15"/>
        <end position="182"/>
    </location>
</feature>
<dbReference type="InterPro" id="IPR000182">
    <property type="entry name" value="GNAT_dom"/>
</dbReference>